<dbReference type="SUPFAM" id="SSF53448">
    <property type="entry name" value="Nucleotide-diphospho-sugar transferases"/>
    <property type="match status" value="1"/>
</dbReference>
<dbReference type="InterPro" id="IPR029044">
    <property type="entry name" value="Nucleotide-diphossugar_trans"/>
</dbReference>
<dbReference type="AlphaFoldDB" id="A0A9J6ZQM6"/>
<keyword evidence="7" id="KW-1185">Reference proteome</keyword>
<dbReference type="KEGG" id="alkq:M9189_11925"/>
<keyword evidence="3 5" id="KW-0548">Nucleotidyltransferase</keyword>
<dbReference type="NCBIfam" id="NF009905">
    <property type="entry name" value="PRK13368.1"/>
    <property type="match status" value="1"/>
</dbReference>
<reference evidence="6" key="1">
    <citation type="submission" date="2022-05" db="EMBL/GenBank/DDBJ databases">
        <authorList>
            <person name="Sun X."/>
        </authorList>
    </citation>
    <scope>NUCLEOTIDE SEQUENCE</scope>
    <source>
        <strain evidence="6">Ai-910</strain>
    </source>
</reference>
<comment type="pathway">
    <text evidence="5">Nucleotide-sugar biosynthesis; CMP-3-deoxy-D-manno-octulosonate biosynthesis; CMP-3-deoxy-D-manno-octulosonate from 3-deoxy-D-manno-octulosonate and CTP: step 1/1.</text>
</comment>
<dbReference type="GO" id="GO:0008690">
    <property type="term" value="F:3-deoxy-manno-octulosonate cytidylyltransferase activity"/>
    <property type="evidence" value="ECO:0007669"/>
    <property type="project" value="UniProtKB-UniRule"/>
</dbReference>
<dbReference type="InterPro" id="IPR004528">
    <property type="entry name" value="KdsB"/>
</dbReference>
<evidence type="ECO:0000256" key="4">
    <source>
        <dbReference type="ARBA" id="ARBA00022985"/>
    </source>
</evidence>
<comment type="catalytic activity">
    <reaction evidence="5">
        <text>3-deoxy-alpha-D-manno-oct-2-ulosonate + CTP = CMP-3-deoxy-beta-D-manno-octulosonate + diphosphate</text>
        <dbReference type="Rhea" id="RHEA:23448"/>
        <dbReference type="ChEBI" id="CHEBI:33019"/>
        <dbReference type="ChEBI" id="CHEBI:37563"/>
        <dbReference type="ChEBI" id="CHEBI:85986"/>
        <dbReference type="ChEBI" id="CHEBI:85987"/>
        <dbReference type="EC" id="2.7.7.38"/>
    </reaction>
</comment>
<dbReference type="CDD" id="cd02517">
    <property type="entry name" value="CMP-KDO-Synthetase"/>
    <property type="match status" value="1"/>
</dbReference>
<dbReference type="FunFam" id="3.90.550.10:FF:000011">
    <property type="entry name" value="3-deoxy-manno-octulosonate cytidylyltransferase"/>
    <property type="match status" value="1"/>
</dbReference>
<dbReference type="Gene3D" id="3.90.550.10">
    <property type="entry name" value="Spore Coat Polysaccharide Biosynthesis Protein SpsA, Chain A"/>
    <property type="match status" value="1"/>
</dbReference>
<dbReference type="GO" id="GO:0033468">
    <property type="term" value="P:CMP-keto-3-deoxy-D-manno-octulosonic acid biosynthetic process"/>
    <property type="evidence" value="ECO:0007669"/>
    <property type="project" value="UniProtKB-UniRule"/>
</dbReference>
<evidence type="ECO:0000256" key="3">
    <source>
        <dbReference type="ARBA" id="ARBA00022695"/>
    </source>
</evidence>
<name>A0A9J6ZQM6_9BACT</name>
<organism evidence="6 7">
    <name type="scientific">Xiashengella succiniciproducens</name>
    <dbReference type="NCBI Taxonomy" id="2949635"/>
    <lineage>
        <taxon>Bacteria</taxon>
        <taxon>Pseudomonadati</taxon>
        <taxon>Bacteroidota</taxon>
        <taxon>Bacteroidia</taxon>
        <taxon>Marinilabiliales</taxon>
        <taxon>Marinilabiliaceae</taxon>
        <taxon>Xiashengella</taxon>
    </lineage>
</organism>
<dbReference type="InterPro" id="IPR003329">
    <property type="entry name" value="Cytidylyl_trans"/>
</dbReference>
<dbReference type="EMBL" id="CP098400">
    <property type="protein sequence ID" value="URW79560.1"/>
    <property type="molecule type" value="Genomic_DNA"/>
</dbReference>
<evidence type="ECO:0000313" key="6">
    <source>
        <dbReference type="EMBL" id="URW79560.1"/>
    </source>
</evidence>
<dbReference type="GO" id="GO:0016020">
    <property type="term" value="C:membrane"/>
    <property type="evidence" value="ECO:0007669"/>
    <property type="project" value="UniProtKB-SubCell"/>
</dbReference>
<keyword evidence="5" id="KW-0963">Cytoplasm</keyword>
<dbReference type="NCBIfam" id="NF003950">
    <property type="entry name" value="PRK05450.1-3"/>
    <property type="match status" value="1"/>
</dbReference>
<dbReference type="Pfam" id="PF02348">
    <property type="entry name" value="CTP_transf_3"/>
    <property type="match status" value="1"/>
</dbReference>
<comment type="function">
    <text evidence="5">Activates KDO (a required 8-carbon sugar) for incorporation into bacterial lipopolysaccharide in Gram-negative bacteria.</text>
</comment>
<dbReference type="NCBIfam" id="TIGR00466">
    <property type="entry name" value="kdsB"/>
    <property type="match status" value="1"/>
</dbReference>
<dbReference type="GO" id="GO:0005829">
    <property type="term" value="C:cytosol"/>
    <property type="evidence" value="ECO:0007669"/>
    <property type="project" value="TreeGrafter"/>
</dbReference>
<evidence type="ECO:0000256" key="1">
    <source>
        <dbReference type="ARBA" id="ARBA00004370"/>
    </source>
</evidence>
<evidence type="ECO:0000313" key="7">
    <source>
        <dbReference type="Proteomes" id="UP001056426"/>
    </source>
</evidence>
<dbReference type="PANTHER" id="PTHR42866:SF2">
    <property type="entry name" value="3-DEOXY-MANNO-OCTULOSONATE CYTIDYLYLTRANSFERASE, MITOCHONDRIAL"/>
    <property type="match status" value="1"/>
</dbReference>
<keyword evidence="2 5" id="KW-0808">Transferase</keyword>
<proteinExistence type="inferred from homology"/>
<dbReference type="PANTHER" id="PTHR42866">
    <property type="entry name" value="3-DEOXY-MANNO-OCTULOSONATE CYTIDYLYLTRANSFERASE"/>
    <property type="match status" value="1"/>
</dbReference>
<dbReference type="RefSeq" id="WP_250723532.1">
    <property type="nucleotide sequence ID" value="NZ_CP098400.1"/>
</dbReference>
<dbReference type="Proteomes" id="UP001056426">
    <property type="component" value="Chromosome"/>
</dbReference>
<reference evidence="6" key="2">
    <citation type="submission" date="2022-06" db="EMBL/GenBank/DDBJ databases">
        <title>Xiashengella guii gen. nov. sp. nov., a bacterium isolated form anaerobic digestion tank.</title>
        <authorList>
            <person name="Huang H."/>
        </authorList>
    </citation>
    <scope>NUCLEOTIDE SEQUENCE</scope>
    <source>
        <strain evidence="6">Ai-910</strain>
    </source>
</reference>
<dbReference type="EC" id="2.7.7.38" evidence="5"/>
<accession>A0A9J6ZQM6</accession>
<evidence type="ECO:0000256" key="5">
    <source>
        <dbReference type="HAMAP-Rule" id="MF_00057"/>
    </source>
</evidence>
<comment type="subcellular location">
    <subcellularLocation>
        <location evidence="5">Cytoplasm</location>
    </subcellularLocation>
    <subcellularLocation>
        <location evidence="1">Membrane</location>
    </subcellularLocation>
</comment>
<dbReference type="GO" id="GO:0009103">
    <property type="term" value="P:lipopolysaccharide biosynthetic process"/>
    <property type="evidence" value="ECO:0007669"/>
    <property type="project" value="UniProtKB-UniRule"/>
</dbReference>
<comment type="similarity">
    <text evidence="5">Belongs to the KdsB family.</text>
</comment>
<sequence length="252" mass="28655">MKEPKILGLIPARYASTRFPGKPLADISGKPMIQRVYEQASKAIGAVYVATDDYRIFNAVKAFGGKAVMTDTNHQSGTDRCKEALMIVEHQEGATYDVVVNIQGDEPFIKPELIEALSSCFQNPQTEIATLVKPLKNNEDLWDSNKPKVVVTPGLEAIYFSRSPIPYLRQQPKEEWHLRHHYYLHIGLYAYRSDILKEITRLQPSVLEMAESLEQLRWIENGYKITVRETEHDSIGIDTPEDLERVLKSGLI</sequence>
<keyword evidence="4 5" id="KW-0448">Lipopolysaccharide biosynthesis</keyword>
<dbReference type="NCBIfam" id="NF003952">
    <property type="entry name" value="PRK05450.1-5"/>
    <property type="match status" value="1"/>
</dbReference>
<protein>
    <recommendedName>
        <fullName evidence="5">3-deoxy-manno-octulosonate cytidylyltransferase</fullName>
        <ecNumber evidence="5">2.7.7.38</ecNumber>
    </recommendedName>
    <alternativeName>
        <fullName evidence="5">CMP-2-keto-3-deoxyoctulosonic acid synthase</fullName>
        <shortName evidence="5">CKS</shortName>
        <shortName evidence="5">CMP-KDO synthase</shortName>
    </alternativeName>
</protein>
<dbReference type="HAMAP" id="MF_00057">
    <property type="entry name" value="KdsB"/>
    <property type="match status" value="1"/>
</dbReference>
<gene>
    <name evidence="5 6" type="primary">kdsB</name>
    <name evidence="6" type="ORF">M9189_11925</name>
</gene>
<evidence type="ECO:0000256" key="2">
    <source>
        <dbReference type="ARBA" id="ARBA00022679"/>
    </source>
</evidence>